<dbReference type="SMART" id="SM00028">
    <property type="entry name" value="TPR"/>
    <property type="match status" value="6"/>
</dbReference>
<dbReference type="Pfam" id="PF13432">
    <property type="entry name" value="TPR_16"/>
    <property type="match status" value="2"/>
</dbReference>
<dbReference type="PROSITE" id="PS51257">
    <property type="entry name" value="PROKAR_LIPOPROTEIN"/>
    <property type="match status" value="1"/>
</dbReference>
<dbReference type="InterPro" id="IPR011990">
    <property type="entry name" value="TPR-like_helical_dom_sf"/>
</dbReference>
<evidence type="ECO:0000313" key="6">
    <source>
        <dbReference type="Proteomes" id="UP000198615"/>
    </source>
</evidence>
<keyword evidence="4" id="KW-0732">Signal</keyword>
<accession>A0A8G2EXB2</accession>
<feature type="repeat" description="TPR" evidence="3">
    <location>
        <begin position="516"/>
        <end position="549"/>
    </location>
</feature>
<comment type="caution">
    <text evidence="5">The sequence shown here is derived from an EMBL/GenBank/DDBJ whole genome shotgun (WGS) entry which is preliminary data.</text>
</comment>
<gene>
    <name evidence="5" type="ORF">SAMN05660686_03450</name>
</gene>
<dbReference type="PROSITE" id="PS50005">
    <property type="entry name" value="TPR"/>
    <property type="match status" value="3"/>
</dbReference>
<feature type="repeat" description="TPR" evidence="3">
    <location>
        <begin position="482"/>
        <end position="515"/>
    </location>
</feature>
<dbReference type="PANTHER" id="PTHR45586">
    <property type="entry name" value="TPR REPEAT-CONTAINING PROTEIN PA4667"/>
    <property type="match status" value="1"/>
</dbReference>
<dbReference type="PANTHER" id="PTHR45586:SF1">
    <property type="entry name" value="LIPOPOLYSACCHARIDE ASSEMBLY PROTEIN B"/>
    <property type="match status" value="1"/>
</dbReference>
<dbReference type="InterPro" id="IPR051012">
    <property type="entry name" value="CellSynth/LPSAsmb/PSIAsmb"/>
</dbReference>
<dbReference type="InterPro" id="IPR019734">
    <property type="entry name" value="TPR_rpt"/>
</dbReference>
<proteinExistence type="predicted"/>
<feature type="signal peptide" evidence="4">
    <location>
        <begin position="1"/>
        <end position="23"/>
    </location>
</feature>
<sequence>MSGLRTFAPAFCVALGLSACASAGPRAGDAAAVPLSPSEMSASGAFLAGRYADRIRDVGRASSFMDRVLEDGDIGIALKRRAFLLRLEAGRYDDAARLAPEIADTLDANAPIANIFLAVEAARTGDFARAGALIDTLPDNRLNRVLSPLLEGWIALGQGRRDDAEHEIEGVLELEGFAVLHALHSAMLADAAGETALAAERYEAAVVSMPDPPLRVRLVAADFQARFLGVEPAMATAIVTDTVSADPSDVRTYLRRAADTRSGEHLTVTDGLAQAFFDLASALQRDRRSELGMVFSRLALRLDPDFDLATLLIAEILDDREQYADALALYDTVPESSAYRLMAELRAVSSLVDLDRMDEAVDRLNALADRRPQQIDPLVRLGDLYRSNENWKGAISAYNRAFSRLSADDPGSWSMHYSRGIALERDEQWDRAEADFLKALELRPEQPYVLNYLGYTWIDQGRNLPRATKMIEQAVSLRPNDGYIVDSLGWAMYRQERFAEAVEHLERAVELLPTDATINDHLGDAYWRVGRRQEARFQWQRALSFDPDKDLARSIEHKLQAGLPAVQSQSVKTADTKTDVDG</sequence>
<dbReference type="Proteomes" id="UP000198615">
    <property type="component" value="Unassembled WGS sequence"/>
</dbReference>
<evidence type="ECO:0000256" key="2">
    <source>
        <dbReference type="ARBA" id="ARBA00022803"/>
    </source>
</evidence>
<name>A0A8G2EXB2_9PROT</name>
<organism evidence="5 6">
    <name type="scientific">Thalassobaculum litoreum DSM 18839</name>
    <dbReference type="NCBI Taxonomy" id="1123362"/>
    <lineage>
        <taxon>Bacteria</taxon>
        <taxon>Pseudomonadati</taxon>
        <taxon>Pseudomonadota</taxon>
        <taxon>Alphaproteobacteria</taxon>
        <taxon>Rhodospirillales</taxon>
        <taxon>Thalassobaculaceae</taxon>
        <taxon>Thalassobaculum</taxon>
    </lineage>
</organism>
<evidence type="ECO:0000313" key="5">
    <source>
        <dbReference type="EMBL" id="SDG11871.1"/>
    </source>
</evidence>
<dbReference type="Gene3D" id="1.25.40.10">
    <property type="entry name" value="Tetratricopeptide repeat domain"/>
    <property type="match status" value="3"/>
</dbReference>
<keyword evidence="2 3" id="KW-0802">TPR repeat</keyword>
<dbReference type="Pfam" id="PF07719">
    <property type="entry name" value="TPR_2"/>
    <property type="match status" value="1"/>
</dbReference>
<dbReference type="EMBL" id="FNBW01000010">
    <property type="protein sequence ID" value="SDG11871.1"/>
    <property type="molecule type" value="Genomic_DNA"/>
</dbReference>
<dbReference type="InterPro" id="IPR013105">
    <property type="entry name" value="TPR_2"/>
</dbReference>
<evidence type="ECO:0000256" key="1">
    <source>
        <dbReference type="ARBA" id="ARBA00022737"/>
    </source>
</evidence>
<keyword evidence="6" id="KW-1185">Reference proteome</keyword>
<dbReference type="SUPFAM" id="SSF48452">
    <property type="entry name" value="TPR-like"/>
    <property type="match status" value="2"/>
</dbReference>
<dbReference type="AlphaFoldDB" id="A0A8G2EXB2"/>
<feature type="chain" id="PRO_5034004821" evidence="4">
    <location>
        <begin position="24"/>
        <end position="582"/>
    </location>
</feature>
<dbReference type="RefSeq" id="WP_093152133.1">
    <property type="nucleotide sequence ID" value="NZ_FNBW01000010.1"/>
</dbReference>
<evidence type="ECO:0000256" key="3">
    <source>
        <dbReference type="PROSITE-ProRule" id="PRU00339"/>
    </source>
</evidence>
<protein>
    <submittedName>
        <fullName evidence="5">TPR repeat-containing protein</fullName>
    </submittedName>
</protein>
<feature type="repeat" description="TPR" evidence="3">
    <location>
        <begin position="413"/>
        <end position="446"/>
    </location>
</feature>
<keyword evidence="1" id="KW-0677">Repeat</keyword>
<reference evidence="5 6" key="1">
    <citation type="submission" date="2016-10" db="EMBL/GenBank/DDBJ databases">
        <authorList>
            <person name="Varghese N."/>
            <person name="Submissions S."/>
        </authorList>
    </citation>
    <scope>NUCLEOTIDE SEQUENCE [LARGE SCALE GENOMIC DNA]</scope>
    <source>
        <strain evidence="5 6">DSM 18839</strain>
    </source>
</reference>
<evidence type="ECO:0000256" key="4">
    <source>
        <dbReference type="SAM" id="SignalP"/>
    </source>
</evidence>
<dbReference type="OrthoDB" id="9766710at2"/>